<dbReference type="AlphaFoldDB" id="A0A418B5A7"/>
<organism evidence="2 3">
    <name type="scientific">Aphanomyces invadans</name>
    <dbReference type="NCBI Taxonomy" id="157072"/>
    <lineage>
        <taxon>Eukaryota</taxon>
        <taxon>Sar</taxon>
        <taxon>Stramenopiles</taxon>
        <taxon>Oomycota</taxon>
        <taxon>Saprolegniomycetes</taxon>
        <taxon>Saprolegniales</taxon>
        <taxon>Verrucalvaceae</taxon>
        <taxon>Aphanomyces</taxon>
    </lineage>
</organism>
<dbReference type="PANTHER" id="PTHR31827">
    <property type="entry name" value="EMB|CAB89363.1"/>
    <property type="match status" value="1"/>
</dbReference>
<feature type="region of interest" description="Disordered" evidence="1">
    <location>
        <begin position="367"/>
        <end position="394"/>
    </location>
</feature>
<dbReference type="Gene3D" id="2.30.42.10">
    <property type="match status" value="1"/>
</dbReference>
<dbReference type="EMBL" id="QUSY01000085">
    <property type="protein sequence ID" value="RHY33243.1"/>
    <property type="molecule type" value="Genomic_DNA"/>
</dbReference>
<feature type="compositionally biased region" description="Low complexity" evidence="1">
    <location>
        <begin position="669"/>
        <end position="679"/>
    </location>
</feature>
<dbReference type="InterPro" id="IPR036034">
    <property type="entry name" value="PDZ_sf"/>
</dbReference>
<accession>A0A418B5A7</accession>
<dbReference type="VEuPathDB" id="FungiDB:H310_08022"/>
<evidence type="ECO:0000313" key="2">
    <source>
        <dbReference type="EMBL" id="RHY33243.1"/>
    </source>
</evidence>
<evidence type="ECO:0000313" key="3">
    <source>
        <dbReference type="Proteomes" id="UP000285060"/>
    </source>
</evidence>
<dbReference type="Proteomes" id="UP000285060">
    <property type="component" value="Unassembled WGS sequence"/>
</dbReference>
<feature type="compositionally biased region" description="Polar residues" evidence="1">
    <location>
        <begin position="332"/>
        <end position="344"/>
    </location>
</feature>
<evidence type="ECO:0008006" key="4">
    <source>
        <dbReference type="Google" id="ProtNLM"/>
    </source>
</evidence>
<name>A0A418B5A7_9STRA</name>
<gene>
    <name evidence="2" type="ORF">DYB32_001773</name>
</gene>
<protein>
    <recommendedName>
        <fullName evidence="4">PDZ domain-containing protein</fullName>
    </recommendedName>
</protein>
<feature type="region of interest" description="Disordered" evidence="1">
    <location>
        <begin position="433"/>
        <end position="452"/>
    </location>
</feature>
<dbReference type="PANTHER" id="PTHR31827:SF1">
    <property type="entry name" value="EMB|CAB89363.1"/>
    <property type="match status" value="1"/>
</dbReference>
<comment type="caution">
    <text evidence="2">The sequence shown here is derived from an EMBL/GenBank/DDBJ whole genome shotgun (WGS) entry which is preliminary data.</text>
</comment>
<dbReference type="VEuPathDB" id="FungiDB:H310_08021"/>
<evidence type="ECO:0000256" key="1">
    <source>
        <dbReference type="SAM" id="MobiDB-lite"/>
    </source>
</evidence>
<feature type="region of interest" description="Disordered" evidence="1">
    <location>
        <begin position="669"/>
        <end position="691"/>
    </location>
</feature>
<sequence length="1142" mass="122768">MRGRRILGAVCLLAQTASNLYFEVPFTLEKYAMTAVLVNESVQLRVHDVFDVGSQVCNASSTSTSRLDSTHAKAFQLVAAPSDRLVAVDARLVSIKSFEEIAESGAGTSHIVPLFRDADDDEVRVLSGFVRLTIVHPSSITFEPTQSRRSTAVHTKHADTPYANVAADDPDDALRFRVPFEDLVRMRCRVEAVYVQSAEAVHLRVTSLDPVLPPAESLGIAVTDRLVAADKTPIALQQLDALLDGEPGTRALLPLVDNAGQGNQLSGFVLVEVLNATTIVFEPFEPSRVAALKQLAAANPSHPQVLIRDEASFAAPAGVPEAATRFHGTVAANGSTSVETTSSKPTHRPKSDVYQLPLVVNIAQDDDDDSLRADGQGNDVADAIGSSRHHMQPTDGAALVNHSTRVEINVPAASSASPSSDHAALTDAAIAHDDGDEPVRDGSGSRSAPTEPASAIITPVRIEDNPHVAVDSLPSAHVMETAPELPVQVLSVADQRKLGAAFEFDVVFPTKTRLGINWNADVGDRTVIDSVEPHSPAAALDCLEPRDHLIAINGVNVRASSWSFPNRLIARTIGVAFWYEVTLPDVQSPVGIYWDLNAADFRTVVHGLEPGSVAHRLNVMEKGDQLLFVNEDNVTALGPRDALAHYKATSPPRTLLLYAPPVDVDEVTTESLPPSTSLSNAHHLAEGDASGAAAVQDPVEEARRKTWQLVPLSTVRSKRQAGEIVQYEIQVAAPGPIGIVWDRQIATTTVVKAVESHCRFPTVAVRDQLVGINDKNVSLMGPHQVVVWFTQAAFPKRLVFRTARGSANSRDDAGITADEPQVTRLVLQAPPVLKDWVVPLDVAEWSTSMASTNVTLVAASPVSSCFKLRLPPAALGDVVIVVAIRGGCSFTDKAHHVLHAKGDGVVSDQHAAALAAATAVSLHHSSAAEPHHRFPPSRTCFFNDCHKEVQPGSWKCVFHRNRARCLIADCQNQVYARNLCVRHGGKKQCKQEGCSGNARLGNFCSKHGTGSIKKKCTEEGCTKMAHARHKCVRHGGGRKCKMDGCQTHARNGGYCCRHNRQLANDKEAQSHMLHPADHGVFHHPHIQPSPHSMLIKDDAAAAQDSAAANGLEILNLTIERYNVGQVNTSETAKRDAVYSSIA</sequence>
<keyword evidence="3" id="KW-1185">Reference proteome</keyword>
<reference evidence="2 3" key="1">
    <citation type="submission" date="2018-08" db="EMBL/GenBank/DDBJ databases">
        <title>Aphanomyces genome sequencing and annotation.</title>
        <authorList>
            <person name="Minardi D."/>
            <person name="Oidtmann B."/>
            <person name="Van Der Giezen M."/>
            <person name="Studholme D.J."/>
        </authorList>
    </citation>
    <scope>NUCLEOTIDE SEQUENCE [LARGE SCALE GENOMIC DNA]</scope>
    <source>
        <strain evidence="2 3">NJM0002</strain>
    </source>
</reference>
<feature type="region of interest" description="Disordered" evidence="1">
    <location>
        <begin position="332"/>
        <end position="353"/>
    </location>
</feature>
<proteinExistence type="predicted"/>
<dbReference type="SUPFAM" id="SSF50156">
    <property type="entry name" value="PDZ domain-like"/>
    <property type="match status" value="2"/>
</dbReference>